<gene>
    <name evidence="6" type="ORF">LAME_0F17304G</name>
</gene>
<organism evidence="6 7">
    <name type="scientific">Lachancea meyersii CBS 8951</name>
    <dbReference type="NCBI Taxonomy" id="1266667"/>
    <lineage>
        <taxon>Eukaryota</taxon>
        <taxon>Fungi</taxon>
        <taxon>Dikarya</taxon>
        <taxon>Ascomycota</taxon>
        <taxon>Saccharomycotina</taxon>
        <taxon>Saccharomycetes</taxon>
        <taxon>Saccharomycetales</taxon>
        <taxon>Saccharomycetaceae</taxon>
        <taxon>Lachancea</taxon>
    </lineage>
</organism>
<dbReference type="Proteomes" id="UP000191144">
    <property type="component" value="Chromosome F"/>
</dbReference>
<evidence type="ECO:0000256" key="5">
    <source>
        <dbReference type="SAM" id="Phobius"/>
    </source>
</evidence>
<reference evidence="7" key="1">
    <citation type="submission" date="2016-03" db="EMBL/GenBank/DDBJ databases">
        <authorList>
            <person name="Devillers Hugo."/>
        </authorList>
    </citation>
    <scope>NUCLEOTIDE SEQUENCE [LARGE SCALE GENOMIC DNA]</scope>
</reference>
<name>A0A1G4JZU4_9SACH</name>
<dbReference type="GO" id="GO:0016020">
    <property type="term" value="C:membrane"/>
    <property type="evidence" value="ECO:0007669"/>
    <property type="project" value="InterPro"/>
</dbReference>
<dbReference type="AlphaFoldDB" id="A0A1G4JZU4"/>
<evidence type="ECO:0000256" key="4">
    <source>
        <dbReference type="ARBA" id="ARBA00023136"/>
    </source>
</evidence>
<dbReference type="PANTHER" id="PTHR10989:SF16">
    <property type="entry name" value="AT02829P-RELATED"/>
    <property type="match status" value="1"/>
</dbReference>
<evidence type="ECO:0000256" key="3">
    <source>
        <dbReference type="ARBA" id="ARBA00022989"/>
    </source>
</evidence>
<dbReference type="PANTHER" id="PTHR10989">
    <property type="entry name" value="ANDROGEN-INDUCED PROTEIN 1-RELATED"/>
    <property type="match status" value="1"/>
</dbReference>
<evidence type="ECO:0000313" key="6">
    <source>
        <dbReference type="EMBL" id="SCU96749.1"/>
    </source>
</evidence>
<comment type="subcellular location">
    <subcellularLocation>
        <location evidence="1">Endomembrane system</location>
        <topology evidence="1">Multi-pass membrane protein</topology>
    </subcellularLocation>
</comment>
<dbReference type="GO" id="GO:0012505">
    <property type="term" value="C:endomembrane system"/>
    <property type="evidence" value="ECO:0007669"/>
    <property type="project" value="UniProtKB-SubCell"/>
</dbReference>
<sequence length="225" mass="25580">MGKITTSSAIIHLASFCTSSWGEYRAVKVVLPAGLRDAGHRQFLTNIAVMATIVTNALTLLSYFRRENRFLVRVSRQFALPLALVLETVVALVYWPLRLFFLPLIMHNVRDGSRVPLPLSVDCAIHLLPVLYLAMDYLVLEPAPFQMSKKTAWLVVTLLGIGYNQYLTVLVDRDAGAVYPYPFLEVQEPYKTVIFGAVTSIAWIWFVIYKRLHTKLRRQQRPAKA</sequence>
<dbReference type="OrthoDB" id="1898221at2759"/>
<dbReference type="Pfam" id="PF04750">
    <property type="entry name" value="Far-17a_AIG1"/>
    <property type="match status" value="1"/>
</dbReference>
<proteinExistence type="predicted"/>
<keyword evidence="4 5" id="KW-0472">Membrane</keyword>
<feature type="transmembrane region" description="Helical" evidence="5">
    <location>
        <begin position="152"/>
        <end position="170"/>
    </location>
</feature>
<evidence type="ECO:0000256" key="1">
    <source>
        <dbReference type="ARBA" id="ARBA00004127"/>
    </source>
</evidence>
<accession>A0A1G4JZU4</accession>
<keyword evidence="7" id="KW-1185">Reference proteome</keyword>
<dbReference type="EMBL" id="LT598477">
    <property type="protein sequence ID" value="SCU96749.1"/>
    <property type="molecule type" value="Genomic_DNA"/>
</dbReference>
<feature type="transmembrane region" description="Helical" evidence="5">
    <location>
        <begin position="117"/>
        <end position="140"/>
    </location>
</feature>
<feature type="transmembrane region" description="Helical" evidence="5">
    <location>
        <begin position="78"/>
        <end position="97"/>
    </location>
</feature>
<dbReference type="InterPro" id="IPR006838">
    <property type="entry name" value="ADTRP_AIG1"/>
</dbReference>
<feature type="transmembrane region" description="Helical" evidence="5">
    <location>
        <begin position="190"/>
        <end position="209"/>
    </location>
</feature>
<feature type="transmembrane region" description="Helical" evidence="5">
    <location>
        <begin position="43"/>
        <end position="66"/>
    </location>
</feature>
<keyword evidence="3 5" id="KW-1133">Transmembrane helix</keyword>
<evidence type="ECO:0000313" key="7">
    <source>
        <dbReference type="Proteomes" id="UP000191144"/>
    </source>
</evidence>
<protein>
    <submittedName>
        <fullName evidence="6">LAME_0F17304g1_1</fullName>
    </submittedName>
</protein>
<evidence type="ECO:0000256" key="2">
    <source>
        <dbReference type="ARBA" id="ARBA00022692"/>
    </source>
</evidence>
<keyword evidence="2 5" id="KW-0812">Transmembrane</keyword>